<gene>
    <name evidence="4" type="ORF">UFOVP1032_43</name>
    <name evidence="5" type="ORF">UFOVP1125_111</name>
    <name evidence="6" type="ORF">UFOVP1173_57</name>
    <name evidence="7" type="ORF">UFOVP1241_127</name>
    <name evidence="8" type="ORF">UFOVP1491_43</name>
    <name evidence="9" type="ORF">UFOVP1579_43</name>
    <name evidence="1" type="ORF">UFOVP485_78</name>
    <name evidence="2" type="ORF">UFOVP575_30</name>
    <name evidence="3" type="ORF">UFOVP963_130</name>
</gene>
<dbReference type="EMBL" id="LR796983">
    <property type="protein sequence ID" value="CAB4179664.1"/>
    <property type="molecule type" value="Genomic_DNA"/>
</dbReference>
<evidence type="ECO:0000313" key="2">
    <source>
        <dbReference type="EMBL" id="CAB4150801.1"/>
    </source>
</evidence>
<evidence type="ECO:0000313" key="5">
    <source>
        <dbReference type="EMBL" id="CAB4185789.1"/>
    </source>
</evidence>
<reference evidence="2" key="1">
    <citation type="submission" date="2020-04" db="EMBL/GenBank/DDBJ databases">
        <authorList>
            <person name="Chiriac C."/>
            <person name="Salcher M."/>
            <person name="Ghai R."/>
            <person name="Kavagutti S V."/>
        </authorList>
    </citation>
    <scope>NUCLEOTIDE SEQUENCE</scope>
</reference>
<dbReference type="EMBL" id="LR797188">
    <property type="protein sequence ID" value="CAB4192908.1"/>
    <property type="molecule type" value="Genomic_DNA"/>
</dbReference>
<dbReference type="EMBL" id="LR797131">
    <property type="protein sequence ID" value="CAB4188948.1"/>
    <property type="molecule type" value="Genomic_DNA"/>
</dbReference>
<evidence type="ECO:0000313" key="1">
    <source>
        <dbReference type="EMBL" id="CAB4145960.1"/>
    </source>
</evidence>
<evidence type="ECO:0000313" key="6">
    <source>
        <dbReference type="EMBL" id="CAB4188948.1"/>
    </source>
</evidence>
<protein>
    <submittedName>
        <fullName evidence="2">Uncharacterized protein</fullName>
    </submittedName>
</protein>
<dbReference type="EMBL" id="LR796915">
    <property type="protein sequence ID" value="CAB4175194.1"/>
    <property type="molecule type" value="Genomic_DNA"/>
</dbReference>
<organism evidence="2">
    <name type="scientific">uncultured Caudovirales phage</name>
    <dbReference type="NCBI Taxonomy" id="2100421"/>
    <lineage>
        <taxon>Viruses</taxon>
        <taxon>Duplodnaviria</taxon>
        <taxon>Heunggongvirae</taxon>
        <taxon>Uroviricota</taxon>
        <taxon>Caudoviricetes</taxon>
        <taxon>Peduoviridae</taxon>
        <taxon>Maltschvirus</taxon>
        <taxon>Maltschvirus maltsch</taxon>
    </lineage>
</organism>
<accession>A0A6J5MXX8</accession>
<evidence type="ECO:0000313" key="3">
    <source>
        <dbReference type="EMBL" id="CAB4175194.1"/>
    </source>
</evidence>
<proteinExistence type="predicted"/>
<dbReference type="EMBL" id="LR796551">
    <property type="protein sequence ID" value="CAB4150801.1"/>
    <property type="molecule type" value="Genomic_DNA"/>
</dbReference>
<evidence type="ECO:0000313" key="9">
    <source>
        <dbReference type="EMBL" id="CAB5231234.1"/>
    </source>
</evidence>
<sequence>MLKQCFGIRDIGKAVLFDENTIQSATGISIILTEKGIPYEEQKEVLDSLQHFAQLIIGRTIYDTMHLLLTESQISDIFDTIREIKEIEDNAKEV</sequence>
<dbReference type="EMBL" id="LR796457">
    <property type="protein sequence ID" value="CAB4145960.1"/>
    <property type="molecule type" value="Genomic_DNA"/>
</dbReference>
<evidence type="ECO:0000313" key="7">
    <source>
        <dbReference type="EMBL" id="CAB4192908.1"/>
    </source>
</evidence>
<dbReference type="EMBL" id="LR797080">
    <property type="protein sequence ID" value="CAB4185789.1"/>
    <property type="molecule type" value="Genomic_DNA"/>
</dbReference>
<dbReference type="EMBL" id="LR798431">
    <property type="protein sequence ID" value="CAB5231234.1"/>
    <property type="molecule type" value="Genomic_DNA"/>
</dbReference>
<evidence type="ECO:0000313" key="4">
    <source>
        <dbReference type="EMBL" id="CAB4179664.1"/>
    </source>
</evidence>
<dbReference type="EMBL" id="LR797455">
    <property type="protein sequence ID" value="CAB4217561.1"/>
    <property type="molecule type" value="Genomic_DNA"/>
</dbReference>
<name>A0A6J5MXX8_9CAUD</name>
<evidence type="ECO:0000313" key="8">
    <source>
        <dbReference type="EMBL" id="CAB4217561.1"/>
    </source>
</evidence>